<dbReference type="GO" id="GO:0005388">
    <property type="term" value="F:P-type calcium transporter activity"/>
    <property type="evidence" value="ECO:0000318"/>
    <property type="project" value="GO_Central"/>
</dbReference>
<dbReference type="FunFam" id="2.70.150.10:FF:000028">
    <property type="entry name" value="Calcium-transporting ATPase"/>
    <property type="match status" value="1"/>
</dbReference>
<dbReference type="GO" id="GO:0016887">
    <property type="term" value="F:ATP hydrolysis activity"/>
    <property type="evidence" value="ECO:0007669"/>
    <property type="project" value="InterPro"/>
</dbReference>
<evidence type="ECO:0000256" key="15">
    <source>
        <dbReference type="RuleBase" id="RU361146"/>
    </source>
</evidence>
<keyword evidence="11" id="KW-1278">Translocase</keyword>
<dbReference type="SUPFAM" id="SSF56784">
    <property type="entry name" value="HAD-like"/>
    <property type="match status" value="1"/>
</dbReference>
<protein>
    <recommendedName>
        <fullName evidence="15">Calcium-transporting ATPase</fullName>
        <ecNumber evidence="15">7.2.2.10</ecNumber>
    </recommendedName>
</protein>
<accession>F0ZEG4</accession>
<dbReference type="Proteomes" id="UP000001064">
    <property type="component" value="Unassembled WGS sequence"/>
</dbReference>
<name>F0ZEG4_DICPU</name>
<dbReference type="Gene3D" id="3.40.1110.10">
    <property type="entry name" value="Calcium-transporting ATPase, cytoplasmic domain N"/>
    <property type="match status" value="1"/>
</dbReference>
<dbReference type="Pfam" id="PF13246">
    <property type="entry name" value="Cation_ATPase"/>
    <property type="match status" value="1"/>
</dbReference>
<feature type="transmembrane region" description="Helical" evidence="15">
    <location>
        <begin position="286"/>
        <end position="306"/>
    </location>
</feature>
<dbReference type="InterPro" id="IPR018303">
    <property type="entry name" value="ATPase_P-typ_P_site"/>
</dbReference>
<evidence type="ECO:0000256" key="9">
    <source>
        <dbReference type="ARBA" id="ARBA00022840"/>
    </source>
</evidence>
<keyword evidence="13 15" id="KW-0406">Ion transport</keyword>
<dbReference type="SFLD" id="SFLDF00027">
    <property type="entry name" value="p-type_atpase"/>
    <property type="match status" value="1"/>
</dbReference>
<keyword evidence="4 15" id="KW-0109">Calcium transport</keyword>
<evidence type="ECO:0000256" key="13">
    <source>
        <dbReference type="ARBA" id="ARBA00023065"/>
    </source>
</evidence>
<gene>
    <name evidence="18" type="ORF">DICPUDRAFT_149704</name>
</gene>
<keyword evidence="10" id="KW-0460">Magnesium</keyword>
<dbReference type="FunCoup" id="F0ZEG4">
    <property type="interactions" value="10"/>
</dbReference>
<dbReference type="RefSeq" id="XP_003285811.1">
    <property type="nucleotide sequence ID" value="XM_003285763.1"/>
</dbReference>
<sequence length="1119" mass="121154">MTQEMESIVMDHMGEEFNISVETLGKLVDVPKGFDTLHELGGVQGLAKALKTDLKQGLPAIETDLEIARVKKFSNNVLPPPPHQPLWSIVLDAMSDHILILLMVASVVSIVLGAVPYTSHDPKTGWIDGVAILVAVIIVVTITSINDFKNQARFRELNEKTNDKQVKAIRGGEQCQVSIFDVRVGDIVTLDTGDIICADGVFVEGHALKADESSITGESDPIKKGHPEDKVDPFLISGSLVIEGMGNMLVTAVGVHSFNGKTMMSLRVASEDTPLQKKLATLASRIGYFGMAAAILLLLIAIPKYFIEKKVKDEDINSDAASDIVSLVVCAITIVVVAVPEGLPLAVTMALAYGMMKMFKENNLVRNLASCETMGSATTICSDKTGTLTQNVMTVVTGTVCGNFPEVNESLKSKIPQHVAQILTDGIAINSNAYEGVSSKGKLEFIGSKTEVALLNFSKVLGSDYNEVRKRLEIKEMYPFSSARKRMNVLVKHTPTESRLYTKGASEIVLGLCDRYFDQNGNVIPLDASAKKYFEDQIMAFASDALRTIGIAYSEVKEGTEVKDAPENGSIFIGIVGIKDPLRPEVPDAVATCQKAGITVRMVTGDNIITARNIAKNCGILTEGGLVMEGPEFRKLSQSEMDAILPKLQVLARSSPTDKQLLVGRLKDLGEVVAVTGDGTNDGPALKLANVGFSMGISGTEVAIAASDVVLLDDNFASIVRAVLWGRNIYDAICKFLQFQLTVNVVAVTIAFFGTITYQESRDVEGRGPGSPLTAVQLLWVNLIMDTLAALALATEPPTPELLNRPPNGKNAPLISRSMWKNIIGHSAFQLAVLFTILYQGHNIFNHFIPESIERKQIDSDISLASSSSTSIDGDGKIIPEGSVHHYTLLFNTFVFMQLFNEINSRVLGSGTNPFKNFFNNPIFIVVMIFTLGVQILFVTFGSSATSTDSLYILEWVACIVVGAFSLPWGLFLRKIPIKEPVYKNEPPTVSEAIYTPPSTNIEMEGAHQNETAPVKLSKDYPTSAESTPNEEASPLVSRTSSVGAGDSTTPIPHNNVNKPTQVGRGWQIVRQTHKKLVVINALKEFNKDGETNLVDVVRGPQRGSISLPAPSNYANLNI</sequence>
<dbReference type="NCBIfam" id="TIGR01517">
    <property type="entry name" value="ATPase-IIB_Ca"/>
    <property type="match status" value="1"/>
</dbReference>
<dbReference type="GO" id="GO:0005886">
    <property type="term" value="C:plasma membrane"/>
    <property type="evidence" value="ECO:0000318"/>
    <property type="project" value="GO_Central"/>
</dbReference>
<evidence type="ECO:0000256" key="11">
    <source>
        <dbReference type="ARBA" id="ARBA00022967"/>
    </source>
</evidence>
<dbReference type="Gene3D" id="3.40.50.1000">
    <property type="entry name" value="HAD superfamily/HAD-like"/>
    <property type="match status" value="1"/>
</dbReference>
<dbReference type="NCBIfam" id="TIGR01494">
    <property type="entry name" value="ATPase_P-type"/>
    <property type="match status" value="2"/>
</dbReference>
<feature type="transmembrane region" description="Helical" evidence="15">
    <location>
        <begin position="953"/>
        <end position="973"/>
    </location>
</feature>
<keyword evidence="6" id="KW-0479">Metal-binding</keyword>
<dbReference type="InterPro" id="IPR008250">
    <property type="entry name" value="ATPase_P-typ_transduc_dom_A_sf"/>
</dbReference>
<dbReference type="InterPro" id="IPR001757">
    <property type="entry name" value="P_typ_ATPase"/>
</dbReference>
<evidence type="ECO:0000256" key="3">
    <source>
        <dbReference type="ARBA" id="ARBA00022554"/>
    </source>
</evidence>
<evidence type="ECO:0000259" key="17">
    <source>
        <dbReference type="SMART" id="SM00831"/>
    </source>
</evidence>
<reference evidence="19" key="1">
    <citation type="journal article" date="2011" name="Genome Biol.">
        <title>Comparative genomics of the social amoebae Dictyostelium discoideum and Dictyostelium purpureum.</title>
        <authorList>
            <consortium name="US DOE Joint Genome Institute (JGI-PGF)"/>
            <person name="Sucgang R."/>
            <person name="Kuo A."/>
            <person name="Tian X."/>
            <person name="Salerno W."/>
            <person name="Parikh A."/>
            <person name="Feasley C.L."/>
            <person name="Dalin E."/>
            <person name="Tu H."/>
            <person name="Huang E."/>
            <person name="Barry K."/>
            <person name="Lindquist E."/>
            <person name="Shapiro H."/>
            <person name="Bruce D."/>
            <person name="Schmutz J."/>
            <person name="Salamov A."/>
            <person name="Fey P."/>
            <person name="Gaudet P."/>
            <person name="Anjard C."/>
            <person name="Babu M.M."/>
            <person name="Basu S."/>
            <person name="Bushmanova Y."/>
            <person name="van der Wel H."/>
            <person name="Katoh-Kurasawa M."/>
            <person name="Dinh C."/>
            <person name="Coutinho P.M."/>
            <person name="Saito T."/>
            <person name="Elias M."/>
            <person name="Schaap P."/>
            <person name="Kay R.R."/>
            <person name="Henrissat B."/>
            <person name="Eichinger L."/>
            <person name="Rivero F."/>
            <person name="Putnam N.H."/>
            <person name="West C.M."/>
            <person name="Loomis W.F."/>
            <person name="Chisholm R.L."/>
            <person name="Shaulsky G."/>
            <person name="Strassmann J.E."/>
            <person name="Queller D.C."/>
            <person name="Kuspa A."/>
            <person name="Grigoriev I.V."/>
        </authorList>
    </citation>
    <scope>NUCLEOTIDE SEQUENCE [LARGE SCALE GENOMIC DNA]</scope>
    <source>
        <strain evidence="19">QSDP1</strain>
    </source>
</reference>
<dbReference type="InterPro" id="IPR036412">
    <property type="entry name" value="HAD-like_sf"/>
</dbReference>
<dbReference type="Gene3D" id="1.20.1110.10">
    <property type="entry name" value="Calcium-transporting ATPase, transmembrane domain"/>
    <property type="match status" value="1"/>
</dbReference>
<feature type="transmembrane region" description="Helical" evidence="15">
    <location>
        <begin position="98"/>
        <end position="119"/>
    </location>
</feature>
<keyword evidence="2 15" id="KW-0813">Transport</keyword>
<evidence type="ECO:0000256" key="2">
    <source>
        <dbReference type="ARBA" id="ARBA00022448"/>
    </source>
</evidence>
<keyword evidence="19" id="KW-1185">Reference proteome</keyword>
<dbReference type="PROSITE" id="PS00154">
    <property type="entry name" value="ATPASE_E1_E2"/>
    <property type="match status" value="1"/>
</dbReference>
<evidence type="ECO:0000313" key="19">
    <source>
        <dbReference type="Proteomes" id="UP000001064"/>
    </source>
</evidence>
<dbReference type="InterPro" id="IPR004014">
    <property type="entry name" value="ATPase_P-typ_cation-transptr_N"/>
</dbReference>
<evidence type="ECO:0000256" key="14">
    <source>
        <dbReference type="ARBA" id="ARBA00023136"/>
    </source>
</evidence>
<dbReference type="VEuPathDB" id="AmoebaDB:DICPUDRAFT_149704"/>
<dbReference type="FunFam" id="3.40.1110.10:FF:000045">
    <property type="entry name" value="Calcium-transporting ATPase"/>
    <property type="match status" value="1"/>
</dbReference>
<comment type="caution">
    <text evidence="15">Lacks conserved residue(s) required for the propagation of feature annotation.</text>
</comment>
<evidence type="ECO:0000256" key="4">
    <source>
        <dbReference type="ARBA" id="ARBA00022568"/>
    </source>
</evidence>
<dbReference type="InterPro" id="IPR023214">
    <property type="entry name" value="HAD_sf"/>
</dbReference>
<dbReference type="EC" id="7.2.2.10" evidence="15"/>
<dbReference type="GO" id="GO:0046872">
    <property type="term" value="F:metal ion binding"/>
    <property type="evidence" value="ECO:0007669"/>
    <property type="project" value="UniProtKB-KW"/>
</dbReference>
<dbReference type="OrthoDB" id="3352408at2759"/>
<comment type="function">
    <text evidence="15">Catalyzes the hydrolysis of ATP coupled with the transport of calcium.</text>
</comment>
<dbReference type="CDD" id="cd02081">
    <property type="entry name" value="P-type_ATPase_Ca_PMCA-like"/>
    <property type="match status" value="1"/>
</dbReference>
<dbReference type="GO" id="GO:0031164">
    <property type="term" value="C:contractile vacuolar membrane"/>
    <property type="evidence" value="ECO:0007669"/>
    <property type="project" value="EnsemblProtists"/>
</dbReference>
<keyword evidence="8 15" id="KW-0106">Calcium</keyword>
<keyword evidence="9 15" id="KW-0067">ATP-binding</keyword>
<dbReference type="SUPFAM" id="SSF81665">
    <property type="entry name" value="Calcium ATPase, transmembrane domain M"/>
    <property type="match status" value="1"/>
</dbReference>
<dbReference type="AlphaFoldDB" id="F0ZEG4"/>
<evidence type="ECO:0000256" key="10">
    <source>
        <dbReference type="ARBA" id="ARBA00022842"/>
    </source>
</evidence>
<dbReference type="InterPro" id="IPR023299">
    <property type="entry name" value="ATPase_P-typ_cyto_dom_N"/>
</dbReference>
<evidence type="ECO:0000256" key="6">
    <source>
        <dbReference type="ARBA" id="ARBA00022723"/>
    </source>
</evidence>
<dbReference type="FunFam" id="3.40.50.1000:FF:000018">
    <property type="entry name" value="Calcium-transporting ATPase"/>
    <property type="match status" value="1"/>
</dbReference>
<dbReference type="InterPro" id="IPR044492">
    <property type="entry name" value="P_typ_ATPase_HD_dom"/>
</dbReference>
<comment type="catalytic activity">
    <reaction evidence="15">
        <text>Ca(2+)(in) + ATP + H2O = Ca(2+)(out) + ADP + phosphate + H(+)</text>
        <dbReference type="Rhea" id="RHEA:18105"/>
        <dbReference type="ChEBI" id="CHEBI:15377"/>
        <dbReference type="ChEBI" id="CHEBI:15378"/>
        <dbReference type="ChEBI" id="CHEBI:29108"/>
        <dbReference type="ChEBI" id="CHEBI:30616"/>
        <dbReference type="ChEBI" id="CHEBI:43474"/>
        <dbReference type="ChEBI" id="CHEBI:456216"/>
        <dbReference type="EC" id="7.2.2.10"/>
    </reaction>
</comment>
<dbReference type="PANTHER" id="PTHR24093:SF369">
    <property type="entry name" value="CALCIUM-TRANSPORTING ATPASE"/>
    <property type="match status" value="1"/>
</dbReference>
<dbReference type="Pfam" id="PF00122">
    <property type="entry name" value="E1-E2_ATPase"/>
    <property type="match status" value="1"/>
</dbReference>
<evidence type="ECO:0000256" key="12">
    <source>
        <dbReference type="ARBA" id="ARBA00022989"/>
    </source>
</evidence>
<keyword evidence="7 15" id="KW-0547">Nucleotide-binding</keyword>
<evidence type="ECO:0000256" key="16">
    <source>
        <dbReference type="SAM" id="MobiDB-lite"/>
    </source>
</evidence>
<dbReference type="InterPro" id="IPR023298">
    <property type="entry name" value="ATPase_P-typ_TM_dom_sf"/>
</dbReference>
<dbReference type="eggNOG" id="KOG0204">
    <property type="taxonomic scope" value="Eukaryota"/>
</dbReference>
<comment type="similarity">
    <text evidence="15">Belongs to the cation transport ATPase (P-type) (TC 3.A.3) family.</text>
</comment>
<dbReference type="SUPFAM" id="SSF81653">
    <property type="entry name" value="Calcium ATPase, transduction domain A"/>
    <property type="match status" value="1"/>
</dbReference>
<dbReference type="InterPro" id="IPR059000">
    <property type="entry name" value="ATPase_P-type_domA"/>
</dbReference>
<dbReference type="PRINTS" id="PR00120">
    <property type="entry name" value="HATPASE"/>
</dbReference>
<dbReference type="SMART" id="SM00831">
    <property type="entry name" value="Cation_ATPase_N"/>
    <property type="match status" value="1"/>
</dbReference>
<feature type="transmembrane region" description="Helical" evidence="15">
    <location>
        <begin position="125"/>
        <end position="145"/>
    </location>
</feature>
<dbReference type="SFLD" id="SFLDS00003">
    <property type="entry name" value="Haloacid_Dehalogenase"/>
    <property type="match status" value="1"/>
</dbReference>
<keyword evidence="14 15" id="KW-0472">Membrane</keyword>
<dbReference type="STRING" id="5786.F0ZEG4"/>
<feature type="transmembrane region" description="Helical" evidence="15">
    <location>
        <begin position="326"/>
        <end position="353"/>
    </location>
</feature>
<evidence type="ECO:0000256" key="5">
    <source>
        <dbReference type="ARBA" id="ARBA00022692"/>
    </source>
</evidence>
<evidence type="ECO:0000313" key="18">
    <source>
        <dbReference type="EMBL" id="EGC37707.1"/>
    </source>
</evidence>
<comment type="subcellular location">
    <subcellularLocation>
        <location evidence="15">Membrane</location>
        <topology evidence="15">Multi-pass membrane protein</topology>
    </subcellularLocation>
    <subcellularLocation>
        <location evidence="1">Vacuole membrane</location>
        <topology evidence="1">Multi-pass membrane protein</topology>
    </subcellularLocation>
</comment>
<dbReference type="InterPro" id="IPR006068">
    <property type="entry name" value="ATPase_P-typ_cation-transptr_C"/>
</dbReference>
<keyword evidence="12 15" id="KW-1133">Transmembrane helix</keyword>
<evidence type="ECO:0000256" key="7">
    <source>
        <dbReference type="ARBA" id="ARBA00022741"/>
    </source>
</evidence>
<dbReference type="SUPFAM" id="SSF81660">
    <property type="entry name" value="Metal cation-transporting ATPase, ATP-binding domain N"/>
    <property type="match status" value="1"/>
</dbReference>
<dbReference type="OMA" id="QLAVTFM"/>
<keyword evidence="5 15" id="KW-0812">Transmembrane</keyword>
<organism evidence="18 19">
    <name type="scientific">Dictyostelium purpureum</name>
    <name type="common">Slime mold</name>
    <dbReference type="NCBI Taxonomy" id="5786"/>
    <lineage>
        <taxon>Eukaryota</taxon>
        <taxon>Amoebozoa</taxon>
        <taxon>Evosea</taxon>
        <taxon>Eumycetozoa</taxon>
        <taxon>Dictyostelia</taxon>
        <taxon>Dictyosteliales</taxon>
        <taxon>Dictyosteliaceae</taxon>
        <taxon>Dictyostelium</taxon>
    </lineage>
</organism>
<evidence type="ECO:0000256" key="1">
    <source>
        <dbReference type="ARBA" id="ARBA00004128"/>
    </source>
</evidence>
<dbReference type="SFLD" id="SFLDG00002">
    <property type="entry name" value="C1.7:_P-type_atpase_like"/>
    <property type="match status" value="1"/>
</dbReference>
<evidence type="ECO:0000256" key="8">
    <source>
        <dbReference type="ARBA" id="ARBA00022837"/>
    </source>
</evidence>
<feature type="transmembrane region" description="Helical" evidence="15">
    <location>
        <begin position="923"/>
        <end position="941"/>
    </location>
</feature>
<keyword evidence="3" id="KW-0926">Vacuole</keyword>
<dbReference type="PRINTS" id="PR00119">
    <property type="entry name" value="CATATPASE"/>
</dbReference>
<dbReference type="GeneID" id="10499362"/>
<feature type="domain" description="Cation-transporting P-type ATPase N-terminal" evidence="17">
    <location>
        <begin position="36"/>
        <end position="114"/>
    </location>
</feature>
<dbReference type="GO" id="GO:0005524">
    <property type="term" value="F:ATP binding"/>
    <property type="evidence" value="ECO:0007669"/>
    <property type="project" value="UniProtKB-KW"/>
</dbReference>
<feature type="transmembrane region" description="Helical" evidence="15">
    <location>
        <begin position="736"/>
        <end position="758"/>
    </location>
</feature>
<feature type="compositionally biased region" description="Polar residues" evidence="16">
    <location>
        <begin position="1024"/>
        <end position="1061"/>
    </location>
</feature>
<dbReference type="Pfam" id="PF00690">
    <property type="entry name" value="Cation_ATPase_N"/>
    <property type="match status" value="1"/>
</dbReference>
<dbReference type="EMBL" id="GL870993">
    <property type="protein sequence ID" value="EGC37707.1"/>
    <property type="molecule type" value="Genomic_DNA"/>
</dbReference>
<dbReference type="InterPro" id="IPR006408">
    <property type="entry name" value="P-type_ATPase_IIB"/>
</dbReference>
<dbReference type="KEGG" id="dpp:DICPUDRAFT_149704"/>
<proteinExistence type="inferred from homology"/>
<dbReference type="PANTHER" id="PTHR24093">
    <property type="entry name" value="CATION TRANSPORTING ATPASE"/>
    <property type="match status" value="1"/>
</dbReference>
<dbReference type="InParanoid" id="F0ZEG4"/>
<dbReference type="Pfam" id="PF00689">
    <property type="entry name" value="Cation_ATPase_C"/>
    <property type="match status" value="1"/>
</dbReference>
<dbReference type="Gene3D" id="2.70.150.10">
    <property type="entry name" value="Calcium-transporting ATPase, cytoplasmic transduction domain A"/>
    <property type="match status" value="1"/>
</dbReference>
<feature type="region of interest" description="Disordered" evidence="16">
    <location>
        <begin position="1016"/>
        <end position="1061"/>
    </location>
</feature>